<dbReference type="InterPro" id="IPR000719">
    <property type="entry name" value="Prot_kinase_dom"/>
</dbReference>
<protein>
    <recommendedName>
        <fullName evidence="1">Protein kinase domain-containing protein</fullName>
    </recommendedName>
</protein>
<evidence type="ECO:0000259" key="1">
    <source>
        <dbReference type="PROSITE" id="PS50011"/>
    </source>
</evidence>
<reference evidence="2 3" key="1">
    <citation type="journal article" date="2024" name="BMC Biol.">
        <title>Comparative genomics of Ascetosporea gives new insight into the evolutionary basis for animal parasitism in Rhizaria.</title>
        <authorList>
            <person name="Hiltunen Thoren M."/>
            <person name="Onut-Brannstrom I."/>
            <person name="Alfjorden A."/>
            <person name="Peckova H."/>
            <person name="Swords F."/>
            <person name="Hooper C."/>
            <person name="Holzer A.S."/>
            <person name="Bass D."/>
            <person name="Burki F."/>
        </authorList>
    </citation>
    <scope>NUCLEOTIDE SEQUENCE [LARGE SCALE GENOMIC DNA]</scope>
    <source>
        <strain evidence="2">20-A016</strain>
    </source>
</reference>
<dbReference type="EMBL" id="JBDODL010003461">
    <property type="protein sequence ID" value="MES1922698.1"/>
    <property type="molecule type" value="Genomic_DNA"/>
</dbReference>
<organism evidence="2 3">
    <name type="scientific">Bonamia ostreae</name>
    <dbReference type="NCBI Taxonomy" id="126728"/>
    <lineage>
        <taxon>Eukaryota</taxon>
        <taxon>Sar</taxon>
        <taxon>Rhizaria</taxon>
        <taxon>Endomyxa</taxon>
        <taxon>Ascetosporea</taxon>
        <taxon>Haplosporida</taxon>
        <taxon>Bonamia</taxon>
    </lineage>
</organism>
<evidence type="ECO:0000313" key="3">
    <source>
        <dbReference type="Proteomes" id="UP001439008"/>
    </source>
</evidence>
<dbReference type="Pfam" id="PF00069">
    <property type="entry name" value="Pkinase"/>
    <property type="match status" value="1"/>
</dbReference>
<feature type="domain" description="Protein kinase" evidence="1">
    <location>
        <begin position="1"/>
        <end position="123"/>
    </location>
</feature>
<evidence type="ECO:0000313" key="2">
    <source>
        <dbReference type="EMBL" id="MES1922698.1"/>
    </source>
</evidence>
<dbReference type="PANTHER" id="PTHR24362">
    <property type="entry name" value="SERINE/THREONINE-PROTEIN KINASE NEK"/>
    <property type="match status" value="1"/>
</dbReference>
<accession>A0ABV2ASQ0</accession>
<comment type="caution">
    <text evidence="2">The sequence shown here is derived from an EMBL/GenBank/DDBJ whole genome shotgun (WGS) entry which is preliminary data.</text>
</comment>
<dbReference type="SUPFAM" id="SSF56112">
    <property type="entry name" value="Protein kinase-like (PK-like)"/>
    <property type="match status" value="1"/>
</dbReference>
<dbReference type="InterPro" id="IPR011009">
    <property type="entry name" value="Kinase-like_dom_sf"/>
</dbReference>
<dbReference type="PROSITE" id="PS50011">
    <property type="entry name" value="PROTEIN_KINASE_DOM"/>
    <property type="match status" value="1"/>
</dbReference>
<feature type="non-terminal residue" evidence="2">
    <location>
        <position position="212"/>
    </location>
</feature>
<name>A0ABV2ASQ0_9EUKA</name>
<gene>
    <name evidence="2" type="ORF">MHBO_004222</name>
</gene>
<proteinExistence type="predicted"/>
<dbReference type="Proteomes" id="UP001439008">
    <property type="component" value="Unassembled WGS sequence"/>
</dbReference>
<sequence>MFDRKGCLKMIGFGLCYDKLNSRELSNIRGTQEFTAPEILDRGNFEKVSDVFSTGACILVLWNKNYKNLHDNILTFLQTNNRPGFKQLIDISNKEIVDLVWNLMKYNPRYRMTMEKLKVHQYVVKYANYDSKKVEELVYKAMNNICFQDNDRFRWDSEIGTNLINIQEFFQKENSVYLICTSILEPWKSFAEIRLPLSLLNETEFLVKNSFS</sequence>
<keyword evidence="3" id="KW-1185">Reference proteome</keyword>
<dbReference type="Gene3D" id="1.10.510.10">
    <property type="entry name" value="Transferase(Phosphotransferase) domain 1"/>
    <property type="match status" value="1"/>
</dbReference>
<dbReference type="PANTHER" id="PTHR24362:SF309">
    <property type="entry name" value="PROTEIN KINASE DOMAIN-CONTAINING PROTEIN"/>
    <property type="match status" value="1"/>
</dbReference>